<evidence type="ECO:0000313" key="2">
    <source>
        <dbReference type="EMBL" id="EGD76173.1"/>
    </source>
</evidence>
<organism evidence="3">
    <name type="scientific">Salpingoeca rosetta (strain ATCC 50818 / BSB-021)</name>
    <dbReference type="NCBI Taxonomy" id="946362"/>
    <lineage>
        <taxon>Eukaryota</taxon>
        <taxon>Choanoflagellata</taxon>
        <taxon>Craspedida</taxon>
        <taxon>Salpingoecidae</taxon>
        <taxon>Salpingoeca</taxon>
    </lineage>
</organism>
<reference evidence="2" key="1">
    <citation type="submission" date="2009-08" db="EMBL/GenBank/DDBJ databases">
        <title>Annotation of Salpingoeca rosetta.</title>
        <authorList>
            <consortium name="The Broad Institute Genome Sequencing Platform"/>
            <person name="Russ C."/>
            <person name="Cuomo C."/>
            <person name="Burger G."/>
            <person name="Gray M.W."/>
            <person name="Holland P.W.H."/>
            <person name="King N."/>
            <person name="Lang F.B.F."/>
            <person name="Roger A.J."/>
            <person name="Ruiz-Trillo I."/>
            <person name="Young S.K."/>
            <person name="Zeng Q."/>
            <person name="Gargeya S."/>
            <person name="Alvarado L."/>
            <person name="Berlin A."/>
            <person name="Chapman S.B."/>
            <person name="Chen Z."/>
            <person name="Freedman E."/>
            <person name="Gellesch M."/>
            <person name="Goldberg J."/>
            <person name="Griggs A."/>
            <person name="Gujja S."/>
            <person name="Heilman E."/>
            <person name="Heiman D."/>
            <person name="Howarth C."/>
            <person name="Mehta T."/>
            <person name="Neiman D."/>
            <person name="Pearson M."/>
            <person name="Roberts A."/>
            <person name="Saif S."/>
            <person name="Shea T."/>
            <person name="Shenoy N."/>
            <person name="Sisk P."/>
            <person name="Stolte C."/>
            <person name="Sykes S."/>
            <person name="White J."/>
            <person name="Yandava C."/>
            <person name="Haas B."/>
            <person name="Nusbaum C."/>
            <person name="Birren B."/>
        </authorList>
    </citation>
    <scope>NUCLEOTIDE SEQUENCE [LARGE SCALE GENOMIC DNA]</scope>
    <source>
        <strain evidence="2">ATCC 50818</strain>
    </source>
</reference>
<gene>
    <name evidence="2" type="ORF">PTSG_00879</name>
</gene>
<proteinExistence type="predicted"/>
<evidence type="ECO:0000313" key="3">
    <source>
        <dbReference type="Proteomes" id="UP000007799"/>
    </source>
</evidence>
<dbReference type="InParanoid" id="F2TXR4"/>
<name>F2TXR4_SALR5</name>
<dbReference type="KEGG" id="sre:PTSG_00879"/>
<feature type="region of interest" description="Disordered" evidence="1">
    <location>
        <begin position="87"/>
        <end position="131"/>
    </location>
</feature>
<keyword evidence="3" id="KW-1185">Reference proteome</keyword>
<dbReference type="Proteomes" id="UP000007799">
    <property type="component" value="Unassembled WGS sequence"/>
</dbReference>
<feature type="compositionally biased region" description="Basic and acidic residues" evidence="1">
    <location>
        <begin position="11"/>
        <end position="21"/>
    </location>
</feature>
<feature type="compositionally biased region" description="Polar residues" evidence="1">
    <location>
        <begin position="100"/>
        <end position="114"/>
    </location>
</feature>
<feature type="region of interest" description="Disordered" evidence="1">
    <location>
        <begin position="1"/>
        <end position="25"/>
    </location>
</feature>
<accession>F2TXR4</accession>
<dbReference type="GeneID" id="16078943"/>
<evidence type="ECO:0000256" key="1">
    <source>
        <dbReference type="SAM" id="MobiDB-lite"/>
    </source>
</evidence>
<dbReference type="AlphaFoldDB" id="F2TXR4"/>
<dbReference type="RefSeq" id="XP_004998348.1">
    <property type="nucleotide sequence ID" value="XM_004998291.1"/>
</dbReference>
<dbReference type="EMBL" id="GL832956">
    <property type="protein sequence ID" value="EGD76173.1"/>
    <property type="molecule type" value="Genomic_DNA"/>
</dbReference>
<protein>
    <submittedName>
        <fullName evidence="2">Uncharacterized protein</fullName>
    </submittedName>
</protein>
<sequence length="131" mass="14828">MEPVEETVSDIPERAKEEKDSLPSIPPTFVFQKALKVYRQDTTTMAQEFLHMPKSKRHAVFSDLKAMNYNLDKGHKEMASKYSIVLSKPDLPNARPQADAANSHQSGQQDTSDNQVKETPLAKRPAQPHRQ</sequence>